<feature type="region of interest" description="Disordered" evidence="1">
    <location>
        <begin position="1"/>
        <end position="131"/>
    </location>
</feature>
<keyword evidence="3" id="KW-1185">Reference proteome</keyword>
<evidence type="ECO:0000313" key="3">
    <source>
        <dbReference type="Proteomes" id="UP001190700"/>
    </source>
</evidence>
<protein>
    <submittedName>
        <fullName evidence="2">Uncharacterized protein</fullName>
    </submittedName>
</protein>
<sequence>MDRYNSLDANDESNRHRLSAPDVDPDALVYRYPRHDSPKLNVTSDAPLKPILEFNAGENLGKAEQDASDARDPPNKPQLPSLAHAQSTPPELKECSSLSSMQSFFRTPKGGGTQPQSADHSERSLHDMSQPRRTVFQDGLHKGSRSELIRVANMWRPAECPEELRYISDSVNNHMNLSSMHMPPNSLSPYNVEKPNRSKSRASTGTQLDVQMVYRLDEVTA</sequence>
<feature type="compositionally biased region" description="Polar residues" evidence="1">
    <location>
        <begin position="96"/>
        <end position="105"/>
    </location>
</feature>
<dbReference type="Proteomes" id="UP001190700">
    <property type="component" value="Unassembled WGS sequence"/>
</dbReference>
<reference evidence="2 3" key="1">
    <citation type="journal article" date="2015" name="Genome Biol. Evol.">
        <title>Comparative Genomics of a Bacterivorous Green Alga Reveals Evolutionary Causalities and Consequences of Phago-Mixotrophic Mode of Nutrition.</title>
        <authorList>
            <person name="Burns J.A."/>
            <person name="Paasch A."/>
            <person name="Narechania A."/>
            <person name="Kim E."/>
        </authorList>
    </citation>
    <scope>NUCLEOTIDE SEQUENCE [LARGE SCALE GENOMIC DNA]</scope>
    <source>
        <strain evidence="2 3">PLY_AMNH</strain>
    </source>
</reference>
<feature type="compositionally biased region" description="Basic and acidic residues" evidence="1">
    <location>
        <begin position="119"/>
        <end position="130"/>
    </location>
</feature>
<dbReference type="AlphaFoldDB" id="A0AAE0GQY8"/>
<evidence type="ECO:0000313" key="2">
    <source>
        <dbReference type="EMBL" id="KAK3282567.1"/>
    </source>
</evidence>
<dbReference type="EMBL" id="LGRX02003235">
    <property type="protein sequence ID" value="KAK3282567.1"/>
    <property type="molecule type" value="Genomic_DNA"/>
</dbReference>
<evidence type="ECO:0000256" key="1">
    <source>
        <dbReference type="SAM" id="MobiDB-lite"/>
    </source>
</evidence>
<feature type="compositionally biased region" description="Basic and acidic residues" evidence="1">
    <location>
        <begin position="61"/>
        <end position="74"/>
    </location>
</feature>
<proteinExistence type="predicted"/>
<gene>
    <name evidence="2" type="ORF">CYMTET_9702</name>
</gene>
<organism evidence="2 3">
    <name type="scientific">Cymbomonas tetramitiformis</name>
    <dbReference type="NCBI Taxonomy" id="36881"/>
    <lineage>
        <taxon>Eukaryota</taxon>
        <taxon>Viridiplantae</taxon>
        <taxon>Chlorophyta</taxon>
        <taxon>Pyramimonadophyceae</taxon>
        <taxon>Pyramimonadales</taxon>
        <taxon>Pyramimonadaceae</taxon>
        <taxon>Cymbomonas</taxon>
    </lineage>
</organism>
<comment type="caution">
    <text evidence="2">The sequence shown here is derived from an EMBL/GenBank/DDBJ whole genome shotgun (WGS) entry which is preliminary data.</text>
</comment>
<accession>A0AAE0GQY8</accession>
<name>A0AAE0GQY8_9CHLO</name>